<dbReference type="EMBL" id="LAVV01008391">
    <property type="protein sequence ID" value="KNZ52916.1"/>
    <property type="molecule type" value="Genomic_DNA"/>
</dbReference>
<evidence type="ECO:0000256" key="8">
    <source>
        <dbReference type="SAM" id="MobiDB-lite"/>
    </source>
</evidence>
<organism evidence="9 10">
    <name type="scientific">Puccinia sorghi</name>
    <dbReference type="NCBI Taxonomy" id="27349"/>
    <lineage>
        <taxon>Eukaryota</taxon>
        <taxon>Fungi</taxon>
        <taxon>Dikarya</taxon>
        <taxon>Basidiomycota</taxon>
        <taxon>Pucciniomycotina</taxon>
        <taxon>Pucciniomycetes</taxon>
        <taxon>Pucciniales</taxon>
        <taxon>Pucciniaceae</taxon>
        <taxon>Puccinia</taxon>
    </lineage>
</organism>
<evidence type="ECO:0000313" key="10">
    <source>
        <dbReference type="Proteomes" id="UP000037035"/>
    </source>
</evidence>
<keyword evidence="10" id="KW-1185">Reference proteome</keyword>
<dbReference type="Proteomes" id="UP000037035">
    <property type="component" value="Unassembled WGS sequence"/>
</dbReference>
<reference evidence="9 10" key="1">
    <citation type="submission" date="2015-08" db="EMBL/GenBank/DDBJ databases">
        <title>Next Generation Sequencing and Analysis of the Genome of Puccinia sorghi L Schw, the Causal Agent of Maize Common Rust.</title>
        <authorList>
            <person name="Rochi L."/>
            <person name="Burguener G."/>
            <person name="Darino M."/>
            <person name="Turjanski A."/>
            <person name="Kreff E."/>
            <person name="Dieguez M.J."/>
            <person name="Sacco F."/>
        </authorList>
    </citation>
    <scope>NUCLEOTIDE SEQUENCE [LARGE SCALE GENOMIC DNA]</scope>
    <source>
        <strain evidence="9 10">RO10H11247</strain>
    </source>
</reference>
<feature type="compositionally biased region" description="Polar residues" evidence="8">
    <location>
        <begin position="1"/>
        <end position="19"/>
    </location>
</feature>
<sequence>MSSSSWARSLHQRATSSTRNRIHASIRWTRTLATEASQETKTAQTPKKAAVPVSTIPAGTPIKGLAYIKGESEPLAKPDEEYPSWLWTLLEPNMGAGHADTPLRAIRRELNRENRNNIRKSNFLKAKK</sequence>
<name>A0A0L6UWK4_9BASI</name>
<gene>
    <name evidence="9" type="ORF">VP01_33g9</name>
</gene>
<evidence type="ECO:0000256" key="4">
    <source>
        <dbReference type="ARBA" id="ARBA00023128"/>
    </source>
</evidence>
<evidence type="ECO:0000256" key="3">
    <source>
        <dbReference type="ARBA" id="ARBA00022980"/>
    </source>
</evidence>
<comment type="subcellular location">
    <subcellularLocation>
        <location evidence="1">Mitochondrion</location>
    </subcellularLocation>
</comment>
<keyword evidence="2" id="KW-0809">Transit peptide</keyword>
<feature type="compositionally biased region" description="Polar residues" evidence="8">
    <location>
        <begin position="31"/>
        <end position="45"/>
    </location>
</feature>
<dbReference type="PANTHER" id="PTHR28595">
    <property type="entry name" value="39S RIBOSOMAL PROTEIN L54, MITOCHONDRIAL"/>
    <property type="match status" value="1"/>
</dbReference>
<keyword evidence="3" id="KW-0689">Ribosomal protein</keyword>
<evidence type="ECO:0000256" key="1">
    <source>
        <dbReference type="ARBA" id="ARBA00004173"/>
    </source>
</evidence>
<dbReference type="GO" id="GO:0003735">
    <property type="term" value="F:structural constituent of ribosome"/>
    <property type="evidence" value="ECO:0007669"/>
    <property type="project" value="TreeGrafter"/>
</dbReference>
<proteinExistence type="inferred from homology"/>
<feature type="region of interest" description="Disordered" evidence="8">
    <location>
        <begin position="1"/>
        <end position="56"/>
    </location>
</feature>
<evidence type="ECO:0000256" key="2">
    <source>
        <dbReference type="ARBA" id="ARBA00022946"/>
    </source>
</evidence>
<dbReference type="Pfam" id="PF08561">
    <property type="entry name" value="Ribosomal_L37"/>
    <property type="match status" value="1"/>
</dbReference>
<protein>
    <recommendedName>
        <fullName evidence="7">Large ribosomal subunit protein mL54</fullName>
    </recommendedName>
</protein>
<dbReference type="OrthoDB" id="10252718at2759"/>
<evidence type="ECO:0000313" key="9">
    <source>
        <dbReference type="EMBL" id="KNZ52916.1"/>
    </source>
</evidence>
<keyword evidence="4" id="KW-0496">Mitochondrion</keyword>
<comment type="similarity">
    <text evidence="6">Belongs to the mitochondrion-specific ribosomal protein mL54 family.</text>
</comment>
<dbReference type="STRING" id="27349.A0A0L6UWK4"/>
<dbReference type="PANTHER" id="PTHR28595:SF1">
    <property type="entry name" value="LARGE RIBOSOMAL SUBUNIT PROTEIN ML54"/>
    <property type="match status" value="1"/>
</dbReference>
<dbReference type="AlphaFoldDB" id="A0A0L6UWK4"/>
<evidence type="ECO:0000256" key="6">
    <source>
        <dbReference type="ARBA" id="ARBA00033752"/>
    </source>
</evidence>
<comment type="caution">
    <text evidence="9">The sequence shown here is derived from an EMBL/GenBank/DDBJ whole genome shotgun (WGS) entry which is preliminary data.</text>
</comment>
<accession>A0A0L6UWK4</accession>
<dbReference type="GO" id="GO:0005762">
    <property type="term" value="C:mitochondrial large ribosomal subunit"/>
    <property type="evidence" value="ECO:0007669"/>
    <property type="project" value="TreeGrafter"/>
</dbReference>
<keyword evidence="5" id="KW-0687">Ribonucleoprotein</keyword>
<evidence type="ECO:0000256" key="7">
    <source>
        <dbReference type="ARBA" id="ARBA00035179"/>
    </source>
</evidence>
<evidence type="ECO:0000256" key="5">
    <source>
        <dbReference type="ARBA" id="ARBA00023274"/>
    </source>
</evidence>
<dbReference type="InterPro" id="IPR013870">
    <property type="entry name" value="Ribosomal_mL54"/>
</dbReference>
<dbReference type="VEuPathDB" id="FungiDB:VP01_33g9"/>